<reference evidence="2" key="1">
    <citation type="submission" date="2016-10" db="EMBL/GenBank/DDBJ databases">
        <authorList>
            <person name="de Groot N.N."/>
        </authorList>
    </citation>
    <scope>NUCLEOTIDE SEQUENCE [LARGE SCALE GENOMIC DNA]</scope>
    <source>
        <strain evidence="2">CCBAU85039</strain>
    </source>
</reference>
<reference evidence="4" key="3">
    <citation type="submission" date="2016-10" db="EMBL/GenBank/DDBJ databases">
        <authorList>
            <person name="Wibberg D."/>
        </authorList>
    </citation>
    <scope>NUCLEOTIDE SEQUENCE [LARGE SCALE GENOMIC DNA]</scope>
</reference>
<evidence type="ECO:0000313" key="5">
    <source>
        <dbReference type="Proteomes" id="UP000198939"/>
    </source>
</evidence>
<reference evidence="3 5" key="2">
    <citation type="submission" date="2016-10" db="EMBL/GenBank/DDBJ databases">
        <authorList>
            <person name="Varghese N."/>
            <person name="Submissions S."/>
        </authorList>
    </citation>
    <scope>NUCLEOTIDE SEQUENCE [LARGE SCALE GENOMIC DNA]</scope>
    <source>
        <strain evidence="3 5">CGMCC 1.7071</strain>
    </source>
</reference>
<dbReference type="EMBL" id="FNXB01000052">
    <property type="protein sequence ID" value="SEI18763.1"/>
    <property type="molecule type" value="Genomic_DNA"/>
</dbReference>
<dbReference type="Proteomes" id="UP000198939">
    <property type="component" value="Unassembled WGS sequence"/>
</dbReference>
<sequence>MQVMDTKVTRDGTALKADVIGEGGEVGSVRMSDEDPKLNVQTAIDHAKVMMVQLSAFGARDSGGSVNEYDALALETSRTGIRAILQPVQMNAKEKKMASPNETSPAVESMKREQARQLRKAKKGELDKGLEDTFPASDPVSITRTSIPAGRTDQEEAQRVKAQPNESEEPLVEEALESRSRQASDFGGAEVRALRSEAARLSESVSELASGSVRLAKAQGKSFLTDLEERVKESPLTAVAIVAAIAFVLGATR</sequence>
<evidence type="ECO:0000256" key="1">
    <source>
        <dbReference type="SAM" id="MobiDB-lite"/>
    </source>
</evidence>
<evidence type="ECO:0000313" key="3">
    <source>
        <dbReference type="EMBL" id="SEP12819.1"/>
    </source>
</evidence>
<accession>A0A1H8VBK6</accession>
<evidence type="ECO:0000313" key="4">
    <source>
        <dbReference type="Proteomes" id="UP000183063"/>
    </source>
</evidence>
<evidence type="ECO:0008006" key="6">
    <source>
        <dbReference type="Google" id="ProtNLM"/>
    </source>
</evidence>
<proteinExistence type="predicted"/>
<keyword evidence="5" id="KW-1185">Reference proteome</keyword>
<dbReference type="AlphaFoldDB" id="A0A1H8VBK6"/>
<protein>
    <recommendedName>
        <fullName evidence="6">DUF883 domain-containing protein</fullName>
    </recommendedName>
</protein>
<gene>
    <name evidence="2" type="ORF">RTCCBAU85039_5998</name>
    <name evidence="3" type="ORF">SAMN05216228_104112</name>
</gene>
<dbReference type="Proteomes" id="UP000183063">
    <property type="component" value="Unassembled WGS sequence"/>
</dbReference>
<name>A0A1H8VBK6_9HYPH</name>
<organism evidence="2 4">
    <name type="scientific">Rhizobium tibeticum</name>
    <dbReference type="NCBI Taxonomy" id="501024"/>
    <lineage>
        <taxon>Bacteria</taxon>
        <taxon>Pseudomonadati</taxon>
        <taxon>Pseudomonadota</taxon>
        <taxon>Alphaproteobacteria</taxon>
        <taxon>Hyphomicrobiales</taxon>
        <taxon>Rhizobiaceae</taxon>
        <taxon>Rhizobium/Agrobacterium group</taxon>
        <taxon>Rhizobium</taxon>
    </lineage>
</organism>
<evidence type="ECO:0000313" key="2">
    <source>
        <dbReference type="EMBL" id="SEI18763.1"/>
    </source>
</evidence>
<feature type="region of interest" description="Disordered" evidence="1">
    <location>
        <begin position="91"/>
        <end position="170"/>
    </location>
</feature>
<dbReference type="EMBL" id="FOCV01000041">
    <property type="protein sequence ID" value="SEP12819.1"/>
    <property type="molecule type" value="Genomic_DNA"/>
</dbReference>